<proteinExistence type="predicted"/>
<evidence type="ECO:0008006" key="3">
    <source>
        <dbReference type="Google" id="ProtNLM"/>
    </source>
</evidence>
<feature type="non-terminal residue" evidence="1">
    <location>
        <position position="1"/>
    </location>
</feature>
<protein>
    <recommendedName>
        <fullName evidence="3">HNH nuclease domain-containing protein</fullName>
    </recommendedName>
</protein>
<dbReference type="EMBL" id="JASCZI010242092">
    <property type="protein sequence ID" value="MED6209538.1"/>
    <property type="molecule type" value="Genomic_DNA"/>
</dbReference>
<comment type="caution">
    <text evidence="1">The sequence shown here is derived from an EMBL/GenBank/DDBJ whole genome shotgun (WGS) entry which is preliminary data.</text>
</comment>
<dbReference type="PANTHER" id="PTHR33427:SF2">
    <property type="entry name" value="TRICHOHYALIN"/>
    <property type="match status" value="1"/>
</dbReference>
<keyword evidence="2" id="KW-1185">Reference proteome</keyword>
<dbReference type="PANTHER" id="PTHR33427">
    <property type="entry name" value="HNH ENDONUCLEASE"/>
    <property type="match status" value="1"/>
</dbReference>
<evidence type="ECO:0000313" key="2">
    <source>
        <dbReference type="Proteomes" id="UP001341840"/>
    </source>
</evidence>
<organism evidence="1 2">
    <name type="scientific">Stylosanthes scabra</name>
    <dbReference type="NCBI Taxonomy" id="79078"/>
    <lineage>
        <taxon>Eukaryota</taxon>
        <taxon>Viridiplantae</taxon>
        <taxon>Streptophyta</taxon>
        <taxon>Embryophyta</taxon>
        <taxon>Tracheophyta</taxon>
        <taxon>Spermatophyta</taxon>
        <taxon>Magnoliopsida</taxon>
        <taxon>eudicotyledons</taxon>
        <taxon>Gunneridae</taxon>
        <taxon>Pentapetalae</taxon>
        <taxon>rosids</taxon>
        <taxon>fabids</taxon>
        <taxon>Fabales</taxon>
        <taxon>Fabaceae</taxon>
        <taxon>Papilionoideae</taxon>
        <taxon>50 kb inversion clade</taxon>
        <taxon>dalbergioids sensu lato</taxon>
        <taxon>Dalbergieae</taxon>
        <taxon>Pterocarpus clade</taxon>
        <taxon>Stylosanthes</taxon>
    </lineage>
</organism>
<name>A0ABU6YKZ9_9FABA</name>
<evidence type="ECO:0000313" key="1">
    <source>
        <dbReference type="EMBL" id="MED6209538.1"/>
    </source>
</evidence>
<dbReference type="Proteomes" id="UP001341840">
    <property type="component" value="Unassembled WGS sequence"/>
</dbReference>
<gene>
    <name evidence="1" type="ORF">PIB30_055667</name>
</gene>
<sequence length="122" mass="13838">LPSLPSPFNAAVVVLTSHWPSLPSPSIHQHRNAGFDPEVIRVDGYGNVLYYHADSASPLAWDIDHWFPCSRGGLTALSNLRILQRQVCKRKKNKLEFLVPWWDFQLGAIAKGKDNLRDVYED</sequence>
<reference evidence="1 2" key="1">
    <citation type="journal article" date="2023" name="Plants (Basel)">
        <title>Bridging the Gap: Combining Genomics and Transcriptomics Approaches to Understand Stylosanthes scabra, an Orphan Legume from the Brazilian Caatinga.</title>
        <authorList>
            <person name="Ferreira-Neto J.R.C."/>
            <person name="da Silva M.D."/>
            <person name="Binneck E."/>
            <person name="de Melo N.F."/>
            <person name="da Silva R.H."/>
            <person name="de Melo A.L.T.M."/>
            <person name="Pandolfi V."/>
            <person name="Bustamante F.O."/>
            <person name="Brasileiro-Vidal A.C."/>
            <person name="Benko-Iseppon A.M."/>
        </authorList>
    </citation>
    <scope>NUCLEOTIDE SEQUENCE [LARGE SCALE GENOMIC DNA]</scope>
    <source>
        <tissue evidence="1">Leaves</tissue>
    </source>
</reference>
<accession>A0ABU6YKZ9</accession>